<evidence type="ECO:0000313" key="2">
    <source>
        <dbReference type="EMBL" id="SQH24764.1"/>
    </source>
</evidence>
<gene>
    <name evidence="2" type="ORF">NCTC10529_00956</name>
</gene>
<dbReference type="GeneID" id="93262256"/>
<proteinExistence type="predicted"/>
<evidence type="ECO:0000313" key="3">
    <source>
        <dbReference type="Proteomes" id="UP000248598"/>
    </source>
</evidence>
<keyword evidence="1" id="KW-0732">Signal</keyword>
<dbReference type="InterPro" id="IPR011990">
    <property type="entry name" value="TPR-like_helical_dom_sf"/>
</dbReference>
<organism evidence="2 3">
    <name type="scientific">Kingella kingae</name>
    <dbReference type="NCBI Taxonomy" id="504"/>
    <lineage>
        <taxon>Bacteria</taxon>
        <taxon>Pseudomonadati</taxon>
        <taxon>Pseudomonadota</taxon>
        <taxon>Betaproteobacteria</taxon>
        <taxon>Neisseriales</taxon>
        <taxon>Neisseriaceae</taxon>
        <taxon>Kingella</taxon>
    </lineage>
</organism>
<sequence>MKKRILTAILFATFVQATFAENTPQELGIIATFKYERFPTPYGTFNAYAEKPLDSREYLKQINFEQTLAKAKSGDATAQFQIGKMYQLGIQVPKNSQQAFDW</sequence>
<dbReference type="AlphaFoldDB" id="A0AAX2J2S3"/>
<accession>A0AAX2J2S3</accession>
<name>A0AAX2J2S3_KINKI</name>
<dbReference type="SUPFAM" id="SSF81901">
    <property type="entry name" value="HCP-like"/>
    <property type="match status" value="1"/>
</dbReference>
<dbReference type="EMBL" id="LS483426">
    <property type="protein sequence ID" value="SQH24764.1"/>
    <property type="molecule type" value="Genomic_DNA"/>
</dbReference>
<evidence type="ECO:0000256" key="1">
    <source>
        <dbReference type="SAM" id="SignalP"/>
    </source>
</evidence>
<feature type="chain" id="PRO_5043903799" description="Sel1 repeat" evidence="1">
    <location>
        <begin position="21"/>
        <end position="102"/>
    </location>
</feature>
<dbReference type="RefSeq" id="WP_003785494.1">
    <property type="nucleotide sequence ID" value="NZ_CP091518.1"/>
</dbReference>
<protein>
    <recommendedName>
        <fullName evidence="4">Sel1 repeat</fullName>
    </recommendedName>
</protein>
<reference evidence="2 3" key="1">
    <citation type="submission" date="2018-06" db="EMBL/GenBank/DDBJ databases">
        <authorList>
            <consortium name="Pathogen Informatics"/>
            <person name="Doyle S."/>
        </authorList>
    </citation>
    <scope>NUCLEOTIDE SEQUENCE [LARGE SCALE GENOMIC DNA]</scope>
    <source>
        <strain evidence="2 3">NCTC10529</strain>
    </source>
</reference>
<dbReference type="Gene3D" id="1.25.40.10">
    <property type="entry name" value="Tetratricopeptide repeat domain"/>
    <property type="match status" value="1"/>
</dbReference>
<dbReference type="Proteomes" id="UP000248598">
    <property type="component" value="Chromosome 1"/>
</dbReference>
<feature type="signal peptide" evidence="1">
    <location>
        <begin position="1"/>
        <end position="20"/>
    </location>
</feature>
<evidence type="ECO:0008006" key="4">
    <source>
        <dbReference type="Google" id="ProtNLM"/>
    </source>
</evidence>